<feature type="non-terminal residue" evidence="1">
    <location>
        <position position="1"/>
    </location>
</feature>
<dbReference type="EMBL" id="KN818551">
    <property type="protein sequence ID" value="KIL55200.1"/>
    <property type="molecule type" value="Genomic_DNA"/>
</dbReference>
<accession>A0A0C2RY01</accession>
<dbReference type="Proteomes" id="UP000054549">
    <property type="component" value="Unassembled WGS sequence"/>
</dbReference>
<keyword evidence="2" id="KW-1185">Reference proteome</keyword>
<dbReference type="HOGENOM" id="CLU_3001857_0_0_1"/>
<dbReference type="InParanoid" id="A0A0C2RY01"/>
<evidence type="ECO:0000313" key="2">
    <source>
        <dbReference type="Proteomes" id="UP000054549"/>
    </source>
</evidence>
<protein>
    <submittedName>
        <fullName evidence="1">Uncharacterized protein</fullName>
    </submittedName>
</protein>
<organism evidence="1 2">
    <name type="scientific">Amanita muscaria (strain Koide BX008)</name>
    <dbReference type="NCBI Taxonomy" id="946122"/>
    <lineage>
        <taxon>Eukaryota</taxon>
        <taxon>Fungi</taxon>
        <taxon>Dikarya</taxon>
        <taxon>Basidiomycota</taxon>
        <taxon>Agaricomycotina</taxon>
        <taxon>Agaricomycetes</taxon>
        <taxon>Agaricomycetidae</taxon>
        <taxon>Agaricales</taxon>
        <taxon>Pluteineae</taxon>
        <taxon>Amanitaceae</taxon>
        <taxon>Amanita</taxon>
    </lineage>
</organism>
<name>A0A0C2RY01_AMAMK</name>
<dbReference type="AlphaFoldDB" id="A0A0C2RY01"/>
<gene>
    <name evidence="1" type="ORF">M378DRAFT_91249</name>
</gene>
<sequence>RIMALGLGVFTSGAGVAVVMDHGPHIRPEIFLLGQRECRVLTEMSGERVIVFVLEYT</sequence>
<reference evidence="1 2" key="1">
    <citation type="submission" date="2014-04" db="EMBL/GenBank/DDBJ databases">
        <title>Evolutionary Origins and Diversification of the Mycorrhizal Mutualists.</title>
        <authorList>
            <consortium name="DOE Joint Genome Institute"/>
            <consortium name="Mycorrhizal Genomics Consortium"/>
            <person name="Kohler A."/>
            <person name="Kuo A."/>
            <person name="Nagy L.G."/>
            <person name="Floudas D."/>
            <person name="Copeland A."/>
            <person name="Barry K.W."/>
            <person name="Cichocki N."/>
            <person name="Veneault-Fourrey C."/>
            <person name="LaButti K."/>
            <person name="Lindquist E.A."/>
            <person name="Lipzen A."/>
            <person name="Lundell T."/>
            <person name="Morin E."/>
            <person name="Murat C."/>
            <person name="Riley R."/>
            <person name="Ohm R."/>
            <person name="Sun H."/>
            <person name="Tunlid A."/>
            <person name="Henrissat B."/>
            <person name="Grigoriev I.V."/>
            <person name="Hibbett D.S."/>
            <person name="Martin F."/>
        </authorList>
    </citation>
    <scope>NUCLEOTIDE SEQUENCE [LARGE SCALE GENOMIC DNA]</scope>
    <source>
        <strain evidence="1 2">Koide BX008</strain>
    </source>
</reference>
<evidence type="ECO:0000313" key="1">
    <source>
        <dbReference type="EMBL" id="KIL55200.1"/>
    </source>
</evidence>
<proteinExistence type="predicted"/>